<feature type="region of interest" description="Disordered" evidence="1">
    <location>
        <begin position="1"/>
        <end position="31"/>
    </location>
</feature>
<reference evidence="2" key="2">
    <citation type="journal article" date="2015" name="Fish Shellfish Immunol.">
        <title>Early steps in the European eel (Anguilla anguilla)-Vibrio vulnificus interaction in the gills: Role of the RtxA13 toxin.</title>
        <authorList>
            <person name="Callol A."/>
            <person name="Pajuelo D."/>
            <person name="Ebbesson L."/>
            <person name="Teles M."/>
            <person name="MacKenzie S."/>
            <person name="Amaro C."/>
        </authorList>
    </citation>
    <scope>NUCLEOTIDE SEQUENCE</scope>
</reference>
<dbReference type="AlphaFoldDB" id="A0A0E9VXM8"/>
<feature type="compositionally biased region" description="Polar residues" evidence="1">
    <location>
        <begin position="22"/>
        <end position="31"/>
    </location>
</feature>
<evidence type="ECO:0000256" key="1">
    <source>
        <dbReference type="SAM" id="MobiDB-lite"/>
    </source>
</evidence>
<proteinExistence type="predicted"/>
<name>A0A0E9VXM8_ANGAN</name>
<reference evidence="2" key="1">
    <citation type="submission" date="2014-11" db="EMBL/GenBank/DDBJ databases">
        <authorList>
            <person name="Amaro Gonzalez C."/>
        </authorList>
    </citation>
    <scope>NUCLEOTIDE SEQUENCE</scope>
</reference>
<dbReference type="EMBL" id="GBXM01025786">
    <property type="protein sequence ID" value="JAH82791.1"/>
    <property type="molecule type" value="Transcribed_RNA"/>
</dbReference>
<organism evidence="2">
    <name type="scientific">Anguilla anguilla</name>
    <name type="common">European freshwater eel</name>
    <name type="synonym">Muraena anguilla</name>
    <dbReference type="NCBI Taxonomy" id="7936"/>
    <lineage>
        <taxon>Eukaryota</taxon>
        <taxon>Metazoa</taxon>
        <taxon>Chordata</taxon>
        <taxon>Craniata</taxon>
        <taxon>Vertebrata</taxon>
        <taxon>Euteleostomi</taxon>
        <taxon>Actinopterygii</taxon>
        <taxon>Neopterygii</taxon>
        <taxon>Teleostei</taxon>
        <taxon>Anguilliformes</taxon>
        <taxon>Anguillidae</taxon>
        <taxon>Anguilla</taxon>
    </lineage>
</organism>
<sequence length="31" mass="3548">MIHPKGVRWGRGQGCVWGSQDLPHQTQHTIH</sequence>
<accession>A0A0E9VXM8</accession>
<protein>
    <submittedName>
        <fullName evidence="2">Uncharacterized protein</fullName>
    </submittedName>
</protein>
<evidence type="ECO:0000313" key="2">
    <source>
        <dbReference type="EMBL" id="JAH82791.1"/>
    </source>
</evidence>